<reference evidence="2" key="1">
    <citation type="submission" date="2022-03" db="EMBL/GenBank/DDBJ databases">
        <authorList>
            <person name="Sayadi A."/>
        </authorList>
    </citation>
    <scope>NUCLEOTIDE SEQUENCE</scope>
</reference>
<organism evidence="2 3">
    <name type="scientific">Acanthoscelides obtectus</name>
    <name type="common">Bean weevil</name>
    <name type="synonym">Bruchus obtectus</name>
    <dbReference type="NCBI Taxonomy" id="200917"/>
    <lineage>
        <taxon>Eukaryota</taxon>
        <taxon>Metazoa</taxon>
        <taxon>Ecdysozoa</taxon>
        <taxon>Arthropoda</taxon>
        <taxon>Hexapoda</taxon>
        <taxon>Insecta</taxon>
        <taxon>Pterygota</taxon>
        <taxon>Neoptera</taxon>
        <taxon>Endopterygota</taxon>
        <taxon>Coleoptera</taxon>
        <taxon>Polyphaga</taxon>
        <taxon>Cucujiformia</taxon>
        <taxon>Chrysomeloidea</taxon>
        <taxon>Chrysomelidae</taxon>
        <taxon>Bruchinae</taxon>
        <taxon>Bruchini</taxon>
        <taxon>Acanthoscelides</taxon>
    </lineage>
</organism>
<feature type="region of interest" description="Disordered" evidence="1">
    <location>
        <begin position="435"/>
        <end position="462"/>
    </location>
</feature>
<proteinExistence type="predicted"/>
<dbReference type="OrthoDB" id="7367179at2759"/>
<name>A0A9P0PEQ7_ACAOB</name>
<dbReference type="PANTHER" id="PTHR10773:SF19">
    <property type="match status" value="1"/>
</dbReference>
<comment type="caution">
    <text evidence="2">The sequence shown here is derived from an EMBL/GenBank/DDBJ whole genome shotgun (WGS) entry which is preliminary data.</text>
</comment>
<keyword evidence="3" id="KW-1185">Reference proteome</keyword>
<dbReference type="Proteomes" id="UP001152888">
    <property type="component" value="Unassembled WGS sequence"/>
</dbReference>
<dbReference type="AlphaFoldDB" id="A0A9P0PEQ7"/>
<evidence type="ECO:0000313" key="3">
    <source>
        <dbReference type="Proteomes" id="UP001152888"/>
    </source>
</evidence>
<feature type="compositionally biased region" description="Basic and acidic residues" evidence="1">
    <location>
        <begin position="451"/>
        <end position="462"/>
    </location>
</feature>
<evidence type="ECO:0000256" key="1">
    <source>
        <dbReference type="SAM" id="MobiDB-lite"/>
    </source>
</evidence>
<gene>
    <name evidence="2" type="ORF">ACAOBT_LOCUS14302</name>
</gene>
<evidence type="ECO:0000313" key="2">
    <source>
        <dbReference type="EMBL" id="CAH1981061.1"/>
    </source>
</evidence>
<dbReference type="EMBL" id="CAKOFQ010006904">
    <property type="protein sequence ID" value="CAH1981061.1"/>
    <property type="molecule type" value="Genomic_DNA"/>
</dbReference>
<dbReference type="PANTHER" id="PTHR10773">
    <property type="entry name" value="DNA-DIRECTED RNA POLYMERASES I, II, AND III SUBUNIT RPABC2"/>
    <property type="match status" value="1"/>
</dbReference>
<accession>A0A9P0PEQ7</accession>
<sequence>MSSRSKRILELCNNTPHKVPVGYMSSKKDNVTITTPNISEKENFNILDLPVDIVNESFIETFGMIDAEILESVETTSLAVPEFDNMEIVHGEVSEVEGLSEATNFADPEFECSDIVQNQTPGVEAAAENAGLEVSVLKEMGCQKDSEIQSKVTKYRENSFSDEEVQVQPRKRLAGGNLKKINQDLRMKGKQYVGYRRPKNQTNTFHDAQREPRKRSLGCSSQFCIKSSKRKCNEVDESIRQDIFKKFWSDLNWEQRKTYVASLVMKIPVKDKKNMMNLESRRTGTLKYHLKVGSVNMPVCKKMFLSTFGLREWQVLHWAYVQHCEKSNEKPMSQNSLTKMVKKLNIALYQPKKDACDICCQYEEKNISKETWKIHQAEKERARVEKSKDKEEALTASACAKNNTKRNATAAPMCTAVSVGLWGGFVDGHIMSGRGAGAMGRRKKKKTVGQTEKHLWVDGGGR</sequence>
<protein>
    <submittedName>
        <fullName evidence="2">Uncharacterized protein</fullName>
    </submittedName>
</protein>